<organism evidence="1 2">
    <name type="scientific">Aplosporella prunicola CBS 121167</name>
    <dbReference type="NCBI Taxonomy" id="1176127"/>
    <lineage>
        <taxon>Eukaryota</taxon>
        <taxon>Fungi</taxon>
        <taxon>Dikarya</taxon>
        <taxon>Ascomycota</taxon>
        <taxon>Pezizomycotina</taxon>
        <taxon>Dothideomycetes</taxon>
        <taxon>Dothideomycetes incertae sedis</taxon>
        <taxon>Botryosphaeriales</taxon>
        <taxon>Aplosporellaceae</taxon>
        <taxon>Aplosporella</taxon>
    </lineage>
</organism>
<dbReference type="AlphaFoldDB" id="A0A6A6BEC2"/>
<proteinExistence type="predicted"/>
<dbReference type="GeneID" id="54297999"/>
<gene>
    <name evidence="1" type="ORF">K452DRAFT_287570</name>
</gene>
<evidence type="ECO:0000313" key="1">
    <source>
        <dbReference type="EMBL" id="KAF2141624.1"/>
    </source>
</evidence>
<protein>
    <submittedName>
        <fullName evidence="1">Uncharacterized protein</fullName>
    </submittedName>
</protein>
<dbReference type="EMBL" id="ML995486">
    <property type="protein sequence ID" value="KAF2141624.1"/>
    <property type="molecule type" value="Genomic_DNA"/>
</dbReference>
<feature type="non-terminal residue" evidence="1">
    <location>
        <position position="104"/>
    </location>
</feature>
<dbReference type="RefSeq" id="XP_033397336.1">
    <property type="nucleotide sequence ID" value="XM_033540503.1"/>
</dbReference>
<dbReference type="Proteomes" id="UP000799438">
    <property type="component" value="Unassembled WGS sequence"/>
</dbReference>
<keyword evidence="2" id="KW-1185">Reference proteome</keyword>
<reference evidence="1" key="1">
    <citation type="journal article" date="2020" name="Stud. Mycol.">
        <title>101 Dothideomycetes genomes: a test case for predicting lifestyles and emergence of pathogens.</title>
        <authorList>
            <person name="Haridas S."/>
            <person name="Albert R."/>
            <person name="Binder M."/>
            <person name="Bloem J."/>
            <person name="Labutti K."/>
            <person name="Salamov A."/>
            <person name="Andreopoulos B."/>
            <person name="Baker S."/>
            <person name="Barry K."/>
            <person name="Bills G."/>
            <person name="Bluhm B."/>
            <person name="Cannon C."/>
            <person name="Castanera R."/>
            <person name="Culley D."/>
            <person name="Daum C."/>
            <person name="Ezra D."/>
            <person name="Gonzalez J."/>
            <person name="Henrissat B."/>
            <person name="Kuo A."/>
            <person name="Liang C."/>
            <person name="Lipzen A."/>
            <person name="Lutzoni F."/>
            <person name="Magnuson J."/>
            <person name="Mondo S."/>
            <person name="Nolan M."/>
            <person name="Ohm R."/>
            <person name="Pangilinan J."/>
            <person name="Park H.-J."/>
            <person name="Ramirez L."/>
            <person name="Alfaro M."/>
            <person name="Sun H."/>
            <person name="Tritt A."/>
            <person name="Yoshinaga Y."/>
            <person name="Zwiers L.-H."/>
            <person name="Turgeon B."/>
            <person name="Goodwin S."/>
            <person name="Spatafora J."/>
            <person name="Crous P."/>
            <person name="Grigoriev I."/>
        </authorList>
    </citation>
    <scope>NUCLEOTIDE SEQUENCE</scope>
    <source>
        <strain evidence="1">CBS 121167</strain>
    </source>
</reference>
<evidence type="ECO:0000313" key="2">
    <source>
        <dbReference type="Proteomes" id="UP000799438"/>
    </source>
</evidence>
<accession>A0A6A6BEC2</accession>
<sequence>MPPYLEYARTRHSPTASPTNLPTCSYSKLLHVWSLGRPGASSAPQTPPPSVLFLVRPVAVPAVPAMPCRPPSAQNQSPLPTLALPCKPCRKTAIPHPSLFRLLL</sequence>
<name>A0A6A6BEC2_9PEZI</name>